<dbReference type="EMBL" id="LOHS01000108">
    <property type="protein sequence ID" value="OAH11491.1"/>
    <property type="molecule type" value="Genomic_DNA"/>
</dbReference>
<reference evidence="2 3" key="1">
    <citation type="submission" date="2015-12" db="EMBL/GenBank/DDBJ databases">
        <title>Genome sequence of Streptomyces sp. G25.</title>
        <authorList>
            <person name="Poehlein A."/>
            <person name="Roettig A."/>
            <person name="Hiessl S."/>
            <person name="Hauschild P."/>
            <person name="Schauer J."/>
            <person name="Madkour M.H."/>
            <person name="Al-Ansari A.M."/>
            <person name="Almakishah N.H."/>
            <person name="Steinbuechel A."/>
            <person name="Daniel R."/>
        </authorList>
    </citation>
    <scope>NUCLEOTIDE SEQUENCE [LARGE SCALE GENOMIC DNA]</scope>
    <source>
        <strain evidence="3">G25(2015)</strain>
    </source>
</reference>
<gene>
    <name evidence="2" type="ORF">STSP_51640</name>
</gene>
<dbReference type="RefSeq" id="WP_067282520.1">
    <property type="nucleotide sequence ID" value="NZ_LOHS01000108.1"/>
</dbReference>
<evidence type="ECO:0000313" key="3">
    <source>
        <dbReference type="Proteomes" id="UP000077381"/>
    </source>
</evidence>
<dbReference type="CDD" id="cd02231">
    <property type="entry name" value="cupin_BLL6423-like"/>
    <property type="match status" value="1"/>
</dbReference>
<protein>
    <submittedName>
        <fullName evidence="2">Cupin domain protein</fullName>
    </submittedName>
</protein>
<keyword evidence="3" id="KW-1185">Reference proteome</keyword>
<dbReference type="InterPro" id="IPR014710">
    <property type="entry name" value="RmlC-like_jellyroll"/>
</dbReference>
<dbReference type="Gene3D" id="2.20.70.150">
    <property type="match status" value="1"/>
</dbReference>
<dbReference type="AlphaFoldDB" id="A0A177HKH4"/>
<evidence type="ECO:0000259" key="1">
    <source>
        <dbReference type="Pfam" id="PF07883"/>
    </source>
</evidence>
<dbReference type="InterPro" id="IPR047142">
    <property type="entry name" value="OryJ/VirC-like"/>
</dbReference>
<proteinExistence type="predicted"/>
<dbReference type="Gene3D" id="2.60.120.10">
    <property type="entry name" value="Jelly Rolls"/>
    <property type="match status" value="1"/>
</dbReference>
<dbReference type="PATRIC" id="fig|1716141.3.peg.5430"/>
<dbReference type="STRING" id="1716141.STSP_51640"/>
<sequence>MHVRRIVTGFDEKGRSCVVSDGPAPRTHDFVHIPGFSNTLVWSMQDVTAPRGTPADLSVTAESLLPGPGGSGMTVVRFPPSSVFASADVAAAEAEQRQALPGLAHRFDPERPGFHTTPTVDYVIVLDGELWLELDHGPQTLLRKGDVVIQNGTSHAWHNRTSQPAVLAAVSVGTHPVSD</sequence>
<dbReference type="PANTHER" id="PTHR36156:SF2">
    <property type="entry name" value="CUPIN TYPE-2 DOMAIN-CONTAINING PROTEIN"/>
    <property type="match status" value="1"/>
</dbReference>
<comment type="caution">
    <text evidence="2">The sequence shown here is derived from an EMBL/GenBank/DDBJ whole genome shotgun (WGS) entry which is preliminary data.</text>
</comment>
<dbReference type="OrthoDB" id="713485at2"/>
<dbReference type="InterPro" id="IPR013096">
    <property type="entry name" value="Cupin_2"/>
</dbReference>
<accession>A0A177HKH4</accession>
<dbReference type="Proteomes" id="UP000077381">
    <property type="component" value="Unassembled WGS sequence"/>
</dbReference>
<organism evidence="2 3">
    <name type="scientific">Streptomyces jeddahensis</name>
    <dbReference type="NCBI Taxonomy" id="1716141"/>
    <lineage>
        <taxon>Bacteria</taxon>
        <taxon>Bacillati</taxon>
        <taxon>Actinomycetota</taxon>
        <taxon>Actinomycetes</taxon>
        <taxon>Kitasatosporales</taxon>
        <taxon>Streptomycetaceae</taxon>
        <taxon>Streptomyces</taxon>
    </lineage>
</organism>
<evidence type="ECO:0000313" key="2">
    <source>
        <dbReference type="EMBL" id="OAH11491.1"/>
    </source>
</evidence>
<dbReference type="Pfam" id="PF07883">
    <property type="entry name" value="Cupin_2"/>
    <property type="match status" value="1"/>
</dbReference>
<dbReference type="PANTHER" id="PTHR36156">
    <property type="entry name" value="SLR2101 PROTEIN"/>
    <property type="match status" value="1"/>
</dbReference>
<dbReference type="SUPFAM" id="SSF51182">
    <property type="entry name" value="RmlC-like cupins"/>
    <property type="match status" value="1"/>
</dbReference>
<name>A0A177HKH4_9ACTN</name>
<feature type="domain" description="Cupin type-2" evidence="1">
    <location>
        <begin position="111"/>
        <end position="170"/>
    </location>
</feature>
<dbReference type="InterPro" id="IPR011051">
    <property type="entry name" value="RmlC_Cupin_sf"/>
</dbReference>